<accession>V5HDR5</accession>
<evidence type="ECO:0000256" key="1">
    <source>
        <dbReference type="SAM" id="MobiDB-lite"/>
    </source>
</evidence>
<feature type="compositionally biased region" description="Polar residues" evidence="1">
    <location>
        <begin position="40"/>
        <end position="57"/>
    </location>
</feature>
<proteinExistence type="evidence at transcript level"/>
<feature type="region of interest" description="Disordered" evidence="1">
    <location>
        <begin position="23"/>
        <end position="79"/>
    </location>
</feature>
<dbReference type="EMBL" id="GANP01012950">
    <property type="protein sequence ID" value="JAB71518.1"/>
    <property type="molecule type" value="mRNA"/>
</dbReference>
<sequence length="133" mass="14162">MKATLIAVCFLAAVAFTMGESWGSSTPCPGAPGEPCDNGRPSQPSAPGSGPNVQQPPNTSPPGQKVRSRRIPPETCSGGGHLRYIPLGEGHFTKCLCREGSPLVFDEMSLNSLNIYLQNIGEERNEIFIVFTS</sequence>
<protein>
    <submittedName>
        <fullName evidence="3">Putative secreted protein</fullName>
    </submittedName>
</protein>
<keyword evidence="2" id="KW-0732">Signal</keyword>
<reference evidence="3" key="1">
    <citation type="journal article" date="2015" name="Sci. Rep.">
        <title>Tissue- and time-dependent transcription in Ixodes ricinus salivary glands and midguts when blood feeding on the vertebrate host.</title>
        <authorList>
            <person name="Kotsyfakis M."/>
            <person name="Schwarz A."/>
            <person name="Erhart J."/>
            <person name="Ribeiro J.M."/>
        </authorList>
    </citation>
    <scope>NUCLEOTIDE SEQUENCE</scope>
    <source>
        <tissue evidence="3">Salivary gland and midgut</tissue>
    </source>
</reference>
<feature type="signal peptide" evidence="2">
    <location>
        <begin position="1"/>
        <end position="19"/>
    </location>
</feature>
<name>V5HDR5_IXORI</name>
<organism evidence="3">
    <name type="scientific">Ixodes ricinus</name>
    <name type="common">Common tick</name>
    <name type="synonym">Acarus ricinus</name>
    <dbReference type="NCBI Taxonomy" id="34613"/>
    <lineage>
        <taxon>Eukaryota</taxon>
        <taxon>Metazoa</taxon>
        <taxon>Ecdysozoa</taxon>
        <taxon>Arthropoda</taxon>
        <taxon>Chelicerata</taxon>
        <taxon>Arachnida</taxon>
        <taxon>Acari</taxon>
        <taxon>Parasitiformes</taxon>
        <taxon>Ixodida</taxon>
        <taxon>Ixodoidea</taxon>
        <taxon>Ixodidae</taxon>
        <taxon>Ixodinae</taxon>
        <taxon>Ixodes</taxon>
    </lineage>
</organism>
<feature type="chain" id="PRO_5004737919" evidence="2">
    <location>
        <begin position="20"/>
        <end position="133"/>
    </location>
</feature>
<evidence type="ECO:0000313" key="3">
    <source>
        <dbReference type="EMBL" id="JAB71518.1"/>
    </source>
</evidence>
<dbReference type="AlphaFoldDB" id="V5HDR5"/>
<evidence type="ECO:0000256" key="2">
    <source>
        <dbReference type="SAM" id="SignalP"/>
    </source>
</evidence>